<feature type="region of interest" description="Disordered" evidence="1">
    <location>
        <begin position="91"/>
        <end position="170"/>
    </location>
</feature>
<protein>
    <submittedName>
        <fullName evidence="2">YtxH domain-containing protein</fullName>
    </submittedName>
</protein>
<accession>A0A6P1E3L3</accession>
<feature type="compositionally biased region" description="Basic and acidic residues" evidence="1">
    <location>
        <begin position="91"/>
        <end position="101"/>
    </location>
</feature>
<dbReference type="AlphaFoldDB" id="A0A6P1E3L3"/>
<dbReference type="Proteomes" id="UP000465035">
    <property type="component" value="Chromosome"/>
</dbReference>
<organism evidence="2 3">
    <name type="scientific">Lentilactobacillus hilgardii</name>
    <name type="common">Lactobacillus hilgardii</name>
    <dbReference type="NCBI Taxonomy" id="1588"/>
    <lineage>
        <taxon>Bacteria</taxon>
        <taxon>Bacillati</taxon>
        <taxon>Bacillota</taxon>
        <taxon>Bacilli</taxon>
        <taxon>Lactobacillales</taxon>
        <taxon>Lactobacillaceae</taxon>
        <taxon>Lentilactobacillus</taxon>
    </lineage>
</organism>
<dbReference type="EMBL" id="CP047121">
    <property type="protein sequence ID" value="QHB51946.1"/>
    <property type="molecule type" value="Genomic_DNA"/>
</dbReference>
<feature type="compositionally biased region" description="Basic and acidic residues" evidence="1">
    <location>
        <begin position="146"/>
        <end position="158"/>
    </location>
</feature>
<reference evidence="2 3" key="1">
    <citation type="submission" date="2019-12" db="EMBL/GenBank/DDBJ databases">
        <title>Lactobacillus hilgardii FLUB.</title>
        <authorList>
            <person name="Gustaw K."/>
        </authorList>
    </citation>
    <scope>NUCLEOTIDE SEQUENCE [LARGE SCALE GENOMIC DNA]</scope>
    <source>
        <strain evidence="2 3">FLUB</strain>
    </source>
</reference>
<dbReference type="GeneID" id="69058102"/>
<gene>
    <name evidence="2" type="ORF">GQR93_06990</name>
</gene>
<evidence type="ECO:0000256" key="1">
    <source>
        <dbReference type="SAM" id="MobiDB-lite"/>
    </source>
</evidence>
<feature type="compositionally biased region" description="Polar residues" evidence="1">
    <location>
        <begin position="135"/>
        <end position="145"/>
    </location>
</feature>
<name>A0A6P1E3L3_LENHI</name>
<evidence type="ECO:0000313" key="2">
    <source>
        <dbReference type="EMBL" id="QHB51946.1"/>
    </source>
</evidence>
<evidence type="ECO:0000313" key="3">
    <source>
        <dbReference type="Proteomes" id="UP000465035"/>
    </source>
</evidence>
<feature type="compositionally biased region" description="Basic and acidic residues" evidence="1">
    <location>
        <begin position="118"/>
        <end position="134"/>
    </location>
</feature>
<dbReference type="RefSeq" id="WP_003553725.1">
    <property type="nucleotide sequence ID" value="NZ_CABKOL010000102.1"/>
</dbReference>
<proteinExistence type="predicted"/>
<sequence>MFVMGKKLVGGLFAGLLGAGLYAAYQKMDETKKNRLKRDFREKTDELRDRAVDYAFYANDAVSDFKDAFKDELNSTKGNVKDASSSFADKAKSFKTAKDSDGTDVSAEEKADQDDIIVDARDAFNDSDYSKATESDTQNDANLSNTDKEKDNETEDHSNSQPNQDHSDNQ</sequence>